<dbReference type="SUPFAM" id="SSF158472">
    <property type="entry name" value="HAMP domain-like"/>
    <property type="match status" value="1"/>
</dbReference>
<dbReference type="GO" id="GO:0005886">
    <property type="term" value="C:plasma membrane"/>
    <property type="evidence" value="ECO:0007669"/>
    <property type="project" value="TreeGrafter"/>
</dbReference>
<dbReference type="InterPro" id="IPR005467">
    <property type="entry name" value="His_kinase_dom"/>
</dbReference>
<dbReference type="EC" id="2.7.13.3" evidence="3"/>
<name>M1ZCM0_9FIRM</name>
<dbReference type="OrthoDB" id="84942at2"/>
<keyword evidence="7 14" id="KW-0418">Kinase</keyword>
<feature type="domain" description="Histidine kinase" evidence="12">
    <location>
        <begin position="253"/>
        <end position="472"/>
    </location>
</feature>
<comment type="catalytic activity">
    <reaction evidence="1">
        <text>ATP + protein L-histidine = ADP + protein N-phospho-L-histidine.</text>
        <dbReference type="EC" id="2.7.13.3"/>
    </reaction>
</comment>
<dbReference type="SUPFAM" id="SSF47384">
    <property type="entry name" value="Homodimeric domain of signal transducing histidine kinase"/>
    <property type="match status" value="1"/>
</dbReference>
<evidence type="ECO:0000259" key="13">
    <source>
        <dbReference type="PROSITE" id="PS50885"/>
    </source>
</evidence>
<comment type="subcellular location">
    <subcellularLocation>
        <location evidence="2">Membrane</location>
        <topology evidence="2">Multi-pass membrane protein</topology>
    </subcellularLocation>
</comment>
<dbReference type="SUPFAM" id="SSF55874">
    <property type="entry name" value="ATPase domain of HSP90 chaperone/DNA topoisomerase II/histidine kinase"/>
    <property type="match status" value="1"/>
</dbReference>
<dbReference type="InterPro" id="IPR004358">
    <property type="entry name" value="Sig_transdc_His_kin-like_C"/>
</dbReference>
<feature type="domain" description="HAMP" evidence="13">
    <location>
        <begin position="186"/>
        <end position="238"/>
    </location>
</feature>
<accession>M1ZCM0</accession>
<organism evidence="14 15">
    <name type="scientific">[Clostridium] ultunense Esp</name>
    <dbReference type="NCBI Taxonomy" id="1288971"/>
    <lineage>
        <taxon>Bacteria</taxon>
        <taxon>Bacillati</taxon>
        <taxon>Bacillota</taxon>
        <taxon>Tissierellia</taxon>
        <taxon>Tissierellales</taxon>
        <taxon>Tepidimicrobiaceae</taxon>
        <taxon>Schnuerera</taxon>
    </lineage>
</organism>
<keyword evidence="4" id="KW-0597">Phosphoprotein</keyword>
<protein>
    <recommendedName>
        <fullName evidence="3">histidine kinase</fullName>
        <ecNumber evidence="3">2.7.13.3</ecNumber>
    </recommendedName>
</protein>
<evidence type="ECO:0000256" key="9">
    <source>
        <dbReference type="ARBA" id="ARBA00023012"/>
    </source>
</evidence>
<evidence type="ECO:0000256" key="6">
    <source>
        <dbReference type="ARBA" id="ARBA00022692"/>
    </source>
</evidence>
<evidence type="ECO:0000256" key="3">
    <source>
        <dbReference type="ARBA" id="ARBA00012438"/>
    </source>
</evidence>
<dbReference type="PANTHER" id="PTHR45528:SF8">
    <property type="entry name" value="HISTIDINE KINASE"/>
    <property type="match status" value="1"/>
</dbReference>
<evidence type="ECO:0000256" key="10">
    <source>
        <dbReference type="ARBA" id="ARBA00023136"/>
    </source>
</evidence>
<evidence type="ECO:0000256" key="5">
    <source>
        <dbReference type="ARBA" id="ARBA00022679"/>
    </source>
</evidence>
<evidence type="ECO:0000256" key="8">
    <source>
        <dbReference type="ARBA" id="ARBA00022989"/>
    </source>
</evidence>
<dbReference type="HOGENOM" id="CLU_000445_89_6_9"/>
<dbReference type="PRINTS" id="PR00344">
    <property type="entry name" value="BCTRLSENSOR"/>
</dbReference>
<proteinExistence type="predicted"/>
<dbReference type="InterPro" id="IPR050398">
    <property type="entry name" value="HssS/ArlS-like"/>
</dbReference>
<feature type="transmembrane region" description="Helical" evidence="11">
    <location>
        <begin position="157"/>
        <end position="181"/>
    </location>
</feature>
<evidence type="ECO:0000256" key="4">
    <source>
        <dbReference type="ARBA" id="ARBA00022553"/>
    </source>
</evidence>
<keyword evidence="10 11" id="KW-0472">Membrane</keyword>
<feature type="transmembrane region" description="Helical" evidence="11">
    <location>
        <begin position="12"/>
        <end position="34"/>
    </location>
</feature>
<dbReference type="InterPro" id="IPR036097">
    <property type="entry name" value="HisK_dim/P_sf"/>
</dbReference>
<gene>
    <name evidence="14" type="ORF">CUESP1_2810</name>
</gene>
<dbReference type="PROSITE" id="PS50885">
    <property type="entry name" value="HAMP"/>
    <property type="match status" value="1"/>
</dbReference>
<evidence type="ECO:0000256" key="1">
    <source>
        <dbReference type="ARBA" id="ARBA00000085"/>
    </source>
</evidence>
<dbReference type="PROSITE" id="PS50109">
    <property type="entry name" value="HIS_KIN"/>
    <property type="match status" value="1"/>
</dbReference>
<dbReference type="CDD" id="cd00082">
    <property type="entry name" value="HisKA"/>
    <property type="match status" value="1"/>
</dbReference>
<dbReference type="AlphaFoldDB" id="M1ZCM0"/>
<dbReference type="Pfam" id="PF00512">
    <property type="entry name" value="HisKA"/>
    <property type="match status" value="1"/>
</dbReference>
<evidence type="ECO:0000259" key="12">
    <source>
        <dbReference type="PROSITE" id="PS50109"/>
    </source>
</evidence>
<keyword evidence="5" id="KW-0808">Transferase</keyword>
<dbReference type="PANTHER" id="PTHR45528">
    <property type="entry name" value="SENSOR HISTIDINE KINASE CPXA"/>
    <property type="match status" value="1"/>
</dbReference>
<evidence type="ECO:0000256" key="7">
    <source>
        <dbReference type="ARBA" id="ARBA00022777"/>
    </source>
</evidence>
<sequence length="472" mass="54406">MKYKSFRRQFIITFIKILVLSLMFSLLSFIIWFATFDHISYPANHYENLIVDIVEEIGKGHDGIIDKNYKNKMEKMLPNEGILYQVLDKDGNILYGTFNTKIIKDKKELATSLNSTKSIGGNSFARIDPILDTKGSIKGAVIFNYRLAPTQKTHNTALFLLSNSIIFFPFIFIIVFTFIYAKKLSKEINTPVNILLDASEKIKSKNLDFNIEYSENNEFTKLCNAFEEMRINLKNSLIKQWELEQNRRENIANIAHDLKTPLTIISTYSEALMDDNIKQNKFKDYVEVIKRNNERALILLDDMNKISNIESPNFILEPIDVNIVEFLNVKEKDYRLLCQEKGINFKIDIIDSRENNFIDKFDIKSIEQVLDNCISNSIRYTGKNGCIELVVLCKDEKIEFSIIDTGKGFTKEDLKNIFNKFYKGDKSRSFKTGNSGLGMYIAKTIVEKHGGNIYAENNSPKGAIIKFSIKPF</sequence>
<dbReference type="SMART" id="SM00388">
    <property type="entry name" value="HisKA"/>
    <property type="match status" value="1"/>
</dbReference>
<keyword evidence="15" id="KW-1185">Reference proteome</keyword>
<dbReference type="GO" id="GO:0000155">
    <property type="term" value="F:phosphorelay sensor kinase activity"/>
    <property type="evidence" value="ECO:0007669"/>
    <property type="project" value="InterPro"/>
</dbReference>
<dbReference type="RefSeq" id="WP_005586376.1">
    <property type="nucleotide sequence ID" value="NZ_LT669839.1"/>
</dbReference>
<dbReference type="Gene3D" id="6.10.340.10">
    <property type="match status" value="1"/>
</dbReference>
<keyword evidence="9" id="KW-0902">Two-component regulatory system</keyword>
<dbReference type="InterPro" id="IPR003660">
    <property type="entry name" value="HAMP_dom"/>
</dbReference>
<dbReference type="SMART" id="SM00304">
    <property type="entry name" value="HAMP"/>
    <property type="match status" value="1"/>
</dbReference>
<dbReference type="InterPro" id="IPR036890">
    <property type="entry name" value="HATPase_C_sf"/>
</dbReference>
<evidence type="ECO:0000256" key="11">
    <source>
        <dbReference type="SAM" id="Phobius"/>
    </source>
</evidence>
<dbReference type="CDD" id="cd00075">
    <property type="entry name" value="HATPase"/>
    <property type="match status" value="1"/>
</dbReference>
<dbReference type="InterPro" id="IPR003661">
    <property type="entry name" value="HisK_dim/P_dom"/>
</dbReference>
<dbReference type="EMBL" id="LT669839">
    <property type="protein sequence ID" value="SHD78142.1"/>
    <property type="molecule type" value="Genomic_DNA"/>
</dbReference>
<evidence type="ECO:0000313" key="14">
    <source>
        <dbReference type="EMBL" id="SHD78142.1"/>
    </source>
</evidence>
<reference evidence="14 15" key="1">
    <citation type="submission" date="2016-11" db="EMBL/GenBank/DDBJ databases">
        <authorList>
            <person name="Manzoor S."/>
        </authorList>
    </citation>
    <scope>NUCLEOTIDE SEQUENCE [LARGE SCALE GENOMIC DNA]</scope>
    <source>
        <strain evidence="14">Clostridium ultunense strain Esp</strain>
    </source>
</reference>
<evidence type="ECO:0000313" key="15">
    <source>
        <dbReference type="Proteomes" id="UP000245423"/>
    </source>
</evidence>
<dbReference type="InterPro" id="IPR003594">
    <property type="entry name" value="HATPase_dom"/>
</dbReference>
<dbReference type="Gene3D" id="3.30.565.10">
    <property type="entry name" value="Histidine kinase-like ATPase, C-terminal domain"/>
    <property type="match status" value="1"/>
</dbReference>
<dbReference type="Pfam" id="PF00672">
    <property type="entry name" value="HAMP"/>
    <property type="match status" value="1"/>
</dbReference>
<keyword evidence="8 11" id="KW-1133">Transmembrane helix</keyword>
<dbReference type="Gene3D" id="1.10.287.130">
    <property type="match status" value="1"/>
</dbReference>
<dbReference type="Pfam" id="PF02518">
    <property type="entry name" value="HATPase_c"/>
    <property type="match status" value="1"/>
</dbReference>
<dbReference type="Proteomes" id="UP000245423">
    <property type="component" value="Chromosome 1"/>
</dbReference>
<keyword evidence="6 11" id="KW-0812">Transmembrane</keyword>
<evidence type="ECO:0000256" key="2">
    <source>
        <dbReference type="ARBA" id="ARBA00004141"/>
    </source>
</evidence>
<dbReference type="SMART" id="SM00387">
    <property type="entry name" value="HATPase_c"/>
    <property type="match status" value="1"/>
</dbReference>
<dbReference type="CDD" id="cd06225">
    <property type="entry name" value="HAMP"/>
    <property type="match status" value="1"/>
</dbReference>